<comment type="caution">
    <text evidence="2">The sequence shown here is derived from an EMBL/GenBank/DDBJ whole genome shotgun (WGS) entry which is preliminary data.</text>
</comment>
<dbReference type="InterPro" id="IPR050508">
    <property type="entry name" value="Methyltransf_Superfamily"/>
</dbReference>
<proteinExistence type="predicted"/>
<dbReference type="PANTHER" id="PTHR42912:SF93">
    <property type="entry name" value="N6-ADENOSINE-METHYLTRANSFERASE TMT1A"/>
    <property type="match status" value="1"/>
</dbReference>
<keyword evidence="2" id="KW-0808">Transferase</keyword>
<protein>
    <submittedName>
        <fullName evidence="2">Methyltransferase domain-containing protein</fullName>
    </submittedName>
</protein>
<gene>
    <name evidence="2" type="ORF">MB824_02800</name>
</gene>
<name>A0ABS9NKW0_9NEIS</name>
<keyword evidence="3" id="KW-1185">Reference proteome</keyword>
<reference evidence="2 3" key="1">
    <citation type="submission" date="2022-02" db="EMBL/GenBank/DDBJ databases">
        <title>Genome sequence data of Kingella unionensis sp. nov. strain CICC 24913 (CCUG 75125).</title>
        <authorList>
            <person name="Xiao M."/>
        </authorList>
    </citation>
    <scope>NUCLEOTIDE SEQUENCE [LARGE SCALE GENOMIC DNA]</scope>
    <source>
        <strain evidence="2 3">CICC 24913</strain>
    </source>
</reference>
<sequence length="250" mass="28318">MKVPIPPAIAPLLRRDLNPAWLAAEQGILRYLAPEQLAGDNGKYMKLYNRLAALYDLGERLADRFVYRRSIAAMRREMMALPEWRNGVAVLYVSVGTGRDFAFIPPQIDTGSLNIVGADLSLGMLRRADKLWRHKLPFTPLHCAAEDLPFADNSFDIVFHVGGINFFSNKQRALAEMLRVAKPGTLLMVADETQDLIERQYRRNPLTRSAFDGARFDLSDIESLIPAAALERQTHLLWDGRFYALTFRKA</sequence>
<dbReference type="CDD" id="cd02440">
    <property type="entry name" value="AdoMet_MTases"/>
    <property type="match status" value="1"/>
</dbReference>
<evidence type="ECO:0000313" key="2">
    <source>
        <dbReference type="EMBL" id="MCG6503424.1"/>
    </source>
</evidence>
<keyword evidence="2" id="KW-0489">Methyltransferase</keyword>
<dbReference type="SUPFAM" id="SSF53335">
    <property type="entry name" value="S-adenosyl-L-methionine-dependent methyltransferases"/>
    <property type="match status" value="1"/>
</dbReference>
<feature type="domain" description="Methyltransferase type 11" evidence="1">
    <location>
        <begin position="93"/>
        <end position="188"/>
    </location>
</feature>
<dbReference type="RefSeq" id="WP_238745773.1">
    <property type="nucleotide sequence ID" value="NZ_JAKOOW010000009.1"/>
</dbReference>
<dbReference type="GO" id="GO:0032259">
    <property type="term" value="P:methylation"/>
    <property type="evidence" value="ECO:0007669"/>
    <property type="project" value="UniProtKB-KW"/>
</dbReference>
<dbReference type="GO" id="GO:0008168">
    <property type="term" value="F:methyltransferase activity"/>
    <property type="evidence" value="ECO:0007669"/>
    <property type="project" value="UniProtKB-KW"/>
</dbReference>
<organism evidence="2 3">
    <name type="scientific">Kingella pumchi</name>
    <dbReference type="NCBI Taxonomy" id="2779506"/>
    <lineage>
        <taxon>Bacteria</taxon>
        <taxon>Pseudomonadati</taxon>
        <taxon>Pseudomonadota</taxon>
        <taxon>Betaproteobacteria</taxon>
        <taxon>Neisseriales</taxon>
        <taxon>Neisseriaceae</taxon>
        <taxon>Kingella</taxon>
    </lineage>
</organism>
<dbReference type="InterPro" id="IPR013216">
    <property type="entry name" value="Methyltransf_11"/>
</dbReference>
<dbReference type="Proteomes" id="UP001298424">
    <property type="component" value="Unassembled WGS sequence"/>
</dbReference>
<evidence type="ECO:0000313" key="3">
    <source>
        <dbReference type="Proteomes" id="UP001298424"/>
    </source>
</evidence>
<dbReference type="PANTHER" id="PTHR42912">
    <property type="entry name" value="METHYLTRANSFERASE"/>
    <property type="match status" value="1"/>
</dbReference>
<evidence type="ECO:0000259" key="1">
    <source>
        <dbReference type="Pfam" id="PF08241"/>
    </source>
</evidence>
<dbReference type="Gene3D" id="3.40.50.150">
    <property type="entry name" value="Vaccinia Virus protein VP39"/>
    <property type="match status" value="1"/>
</dbReference>
<accession>A0ABS9NKW0</accession>
<dbReference type="Pfam" id="PF08241">
    <property type="entry name" value="Methyltransf_11"/>
    <property type="match status" value="1"/>
</dbReference>
<dbReference type="InterPro" id="IPR029063">
    <property type="entry name" value="SAM-dependent_MTases_sf"/>
</dbReference>
<dbReference type="EMBL" id="JAKOOW010000009">
    <property type="protein sequence ID" value="MCG6503424.1"/>
    <property type="molecule type" value="Genomic_DNA"/>
</dbReference>